<keyword evidence="1" id="KW-1133">Transmembrane helix</keyword>
<feature type="transmembrane region" description="Helical" evidence="1">
    <location>
        <begin position="44"/>
        <end position="62"/>
    </location>
</feature>
<dbReference type="EMBL" id="MN739470">
    <property type="protein sequence ID" value="QHT06561.1"/>
    <property type="molecule type" value="Genomic_DNA"/>
</dbReference>
<evidence type="ECO:0000256" key="1">
    <source>
        <dbReference type="SAM" id="Phobius"/>
    </source>
</evidence>
<reference evidence="2" key="1">
    <citation type="journal article" date="2020" name="Nature">
        <title>Giant virus diversity and host interactions through global metagenomics.</title>
        <authorList>
            <person name="Schulz F."/>
            <person name="Roux S."/>
            <person name="Paez-Espino D."/>
            <person name="Jungbluth S."/>
            <person name="Walsh D.A."/>
            <person name="Denef V.J."/>
            <person name="McMahon K.D."/>
            <person name="Konstantinidis K.T."/>
            <person name="Eloe-Fadrosh E.A."/>
            <person name="Kyrpides N.C."/>
            <person name="Woyke T."/>
        </authorList>
    </citation>
    <scope>NUCLEOTIDE SEQUENCE</scope>
    <source>
        <strain evidence="2">GVMAG-M-3300021425-30</strain>
    </source>
</reference>
<keyword evidence="1" id="KW-0472">Membrane</keyword>
<sequence length="111" mass="12629">MSIYHKLLIVVLAAYASRTIYFLLKNKNNIIGKLKSSLLKTKIIEYLFLFVSLGLLGADYYSNNNLTHHEKRGIYHIIHLSILVTLTALFAHLDLYVIPAMIGLILWVISA</sequence>
<proteinExistence type="predicted"/>
<dbReference type="AlphaFoldDB" id="A0A6C0CQ00"/>
<accession>A0A6C0CQ00</accession>
<protein>
    <submittedName>
        <fullName evidence="2">Uncharacterized protein</fullName>
    </submittedName>
</protein>
<feature type="transmembrane region" description="Helical" evidence="1">
    <location>
        <begin position="6"/>
        <end position="24"/>
    </location>
</feature>
<organism evidence="2">
    <name type="scientific">viral metagenome</name>
    <dbReference type="NCBI Taxonomy" id="1070528"/>
    <lineage>
        <taxon>unclassified sequences</taxon>
        <taxon>metagenomes</taxon>
        <taxon>organismal metagenomes</taxon>
    </lineage>
</organism>
<evidence type="ECO:0000313" key="2">
    <source>
        <dbReference type="EMBL" id="QHT06561.1"/>
    </source>
</evidence>
<keyword evidence="1" id="KW-0812">Transmembrane</keyword>
<name>A0A6C0CQ00_9ZZZZ</name>
<feature type="transmembrane region" description="Helical" evidence="1">
    <location>
        <begin position="82"/>
        <end position="109"/>
    </location>
</feature>